<dbReference type="InterPro" id="IPR008271">
    <property type="entry name" value="Ser/Thr_kinase_AS"/>
</dbReference>
<dbReference type="PROSITE" id="PS50042">
    <property type="entry name" value="CNMP_BINDING_3"/>
    <property type="match status" value="1"/>
</dbReference>
<dbReference type="Proteomes" id="UP000440578">
    <property type="component" value="Unassembled WGS sequence"/>
</dbReference>
<feature type="domain" description="Protein kinase" evidence="15">
    <location>
        <begin position="129"/>
        <end position="360"/>
    </location>
</feature>
<dbReference type="Gene3D" id="1.10.510.10">
    <property type="entry name" value="Transferase(Phosphotransferase) domain 1"/>
    <property type="match status" value="2"/>
</dbReference>
<reference evidence="18 19" key="1">
    <citation type="submission" date="2019-07" db="EMBL/GenBank/DDBJ databases">
        <title>Draft genome assembly of a fouling barnacle, Amphibalanus amphitrite (Darwin, 1854): The first reference genome for Thecostraca.</title>
        <authorList>
            <person name="Kim W."/>
        </authorList>
    </citation>
    <scope>NUCLEOTIDE SEQUENCE [LARGE SCALE GENOMIC DNA]</scope>
    <source>
        <strain evidence="18">SNU_AA5</strain>
        <tissue evidence="18">Soma without cirri and trophi</tissue>
    </source>
</reference>
<dbReference type="InterPro" id="IPR018490">
    <property type="entry name" value="cNMP-bd_dom_sf"/>
</dbReference>
<evidence type="ECO:0000256" key="13">
    <source>
        <dbReference type="RuleBase" id="RU000304"/>
    </source>
</evidence>
<proteinExistence type="inferred from homology"/>
<comment type="similarity">
    <text evidence="1">Belongs to the protein kinase superfamily. AGC Ser/Thr protein kinase family. cGMP subfamily.</text>
</comment>
<comment type="caution">
    <text evidence="18">The sequence shown here is derived from an EMBL/GenBank/DDBJ whole genome shotgun (WGS) entry which is preliminary data.</text>
</comment>
<dbReference type="CDD" id="cd00038">
    <property type="entry name" value="CAP_ED"/>
    <property type="match status" value="1"/>
</dbReference>
<dbReference type="InterPro" id="IPR017441">
    <property type="entry name" value="Protein_kinase_ATP_BS"/>
</dbReference>
<dbReference type="SMART" id="SM00220">
    <property type="entry name" value="S_TKc"/>
    <property type="match status" value="1"/>
</dbReference>
<evidence type="ECO:0000256" key="7">
    <source>
        <dbReference type="ARBA" id="ARBA00022777"/>
    </source>
</evidence>
<dbReference type="Pfam" id="PF00069">
    <property type="entry name" value="Pkinase"/>
    <property type="match status" value="2"/>
</dbReference>
<comment type="catalytic activity">
    <reaction evidence="10">
        <text>L-threonyl-[protein] + ATP = O-phospho-L-threonyl-[protein] + ADP + H(+)</text>
        <dbReference type="Rhea" id="RHEA:46608"/>
        <dbReference type="Rhea" id="RHEA-COMP:11060"/>
        <dbReference type="Rhea" id="RHEA-COMP:11605"/>
        <dbReference type="ChEBI" id="CHEBI:15378"/>
        <dbReference type="ChEBI" id="CHEBI:30013"/>
        <dbReference type="ChEBI" id="CHEBI:30616"/>
        <dbReference type="ChEBI" id="CHEBI:61977"/>
        <dbReference type="ChEBI" id="CHEBI:456216"/>
        <dbReference type="EC" id="2.7.11.12"/>
    </reaction>
</comment>
<keyword evidence="6 12" id="KW-0547">Nucleotide-binding</keyword>
<dbReference type="AlphaFoldDB" id="A0A6A4VG70"/>
<evidence type="ECO:0000256" key="4">
    <source>
        <dbReference type="ARBA" id="ARBA00022535"/>
    </source>
</evidence>
<feature type="binding site" evidence="12">
    <location>
        <position position="159"/>
    </location>
    <ligand>
        <name>ATP</name>
        <dbReference type="ChEBI" id="CHEBI:30616"/>
    </ligand>
</feature>
<dbReference type="EC" id="2.7.11.12" evidence="2"/>
<dbReference type="GO" id="GO:0004692">
    <property type="term" value="F:cGMP-dependent protein kinase activity"/>
    <property type="evidence" value="ECO:0007669"/>
    <property type="project" value="UniProtKB-EC"/>
</dbReference>
<dbReference type="PANTHER" id="PTHR24353:SF147">
    <property type="entry name" value="CGMP-DEPENDENT SERINE_THREONIN PROTEIN KINASE-RELATED"/>
    <property type="match status" value="1"/>
</dbReference>
<dbReference type="PROSITE" id="PS00108">
    <property type="entry name" value="PROTEIN_KINASE_ST"/>
    <property type="match status" value="1"/>
</dbReference>
<evidence type="ECO:0000256" key="3">
    <source>
        <dbReference type="ARBA" id="ARBA00022527"/>
    </source>
</evidence>
<sequence>MDNDFLKKLDSSQLREIVDSMYPKKYANGTFIIREGEVDGVEDEIRTLKAGEYFGEQALLKEDKRTANIIAQPPSVTVLALDRTSFARLIGDLQELRDLKYEERPVSRTSSAQSARLPNEFSHLTLDSLDIIATLGIGGFGRVELVQSASEPGKTLALKCLKKHYIVETQQQEHVHSEKEIMLRCNHQFIVRLYKTFKDSKYVYLLMDACLGGEVWSILRDRGQFDSEACRFYTACVVEALEYLHTRHIVYRDLKPENLLLDTEGYCKLVILNKGHDRAVDYWSLGVLMYELYTGAPPFSASDPMKTYNIILKGIDIIDFPRNIPRSGEQLIKRLCRDVPTERLGYQRNGVEDIRKHRWFQGFDWEGLRSRQLAPPIIPQVKGPTDASNFDCYSRDLETPPDELSGWDEDF</sequence>
<keyword evidence="19" id="KW-1185">Reference proteome</keyword>
<dbReference type="Gene3D" id="2.60.120.10">
    <property type="entry name" value="Jelly Rolls"/>
    <property type="match status" value="2"/>
</dbReference>
<evidence type="ECO:0000256" key="8">
    <source>
        <dbReference type="ARBA" id="ARBA00022840"/>
    </source>
</evidence>
<dbReference type="Gene3D" id="3.30.200.20">
    <property type="entry name" value="Phosphorylase Kinase, domain 1"/>
    <property type="match status" value="1"/>
</dbReference>
<dbReference type="SMART" id="SM00133">
    <property type="entry name" value="S_TK_X"/>
    <property type="match status" value="1"/>
</dbReference>
<dbReference type="PANTHER" id="PTHR24353">
    <property type="entry name" value="CYCLIC NUCLEOTIDE-DEPENDENT PROTEIN KINASE"/>
    <property type="match status" value="1"/>
</dbReference>
<evidence type="ECO:0000256" key="10">
    <source>
        <dbReference type="ARBA" id="ARBA00047298"/>
    </source>
</evidence>
<feature type="compositionally biased region" description="Acidic residues" evidence="14">
    <location>
        <begin position="399"/>
        <end position="411"/>
    </location>
</feature>
<evidence type="ECO:0000259" key="17">
    <source>
        <dbReference type="PROSITE" id="PS51285"/>
    </source>
</evidence>
<dbReference type="InterPro" id="IPR000595">
    <property type="entry name" value="cNMP-bd_dom"/>
</dbReference>
<dbReference type="InterPro" id="IPR014710">
    <property type="entry name" value="RmlC-like_jellyroll"/>
</dbReference>
<evidence type="ECO:0000256" key="14">
    <source>
        <dbReference type="SAM" id="MobiDB-lite"/>
    </source>
</evidence>
<dbReference type="CDD" id="cd05572">
    <property type="entry name" value="STKc_cGK"/>
    <property type="match status" value="1"/>
</dbReference>
<evidence type="ECO:0000256" key="2">
    <source>
        <dbReference type="ARBA" id="ARBA00012428"/>
    </source>
</evidence>
<evidence type="ECO:0000256" key="1">
    <source>
        <dbReference type="ARBA" id="ARBA00006352"/>
    </source>
</evidence>
<evidence type="ECO:0000256" key="11">
    <source>
        <dbReference type="ARBA" id="ARBA00047462"/>
    </source>
</evidence>
<gene>
    <name evidence="18" type="primary">Pkg21D_0</name>
    <name evidence="18" type="ORF">FJT64_006994</name>
</gene>
<dbReference type="SUPFAM" id="SSF56112">
    <property type="entry name" value="Protein kinase-like (PK-like)"/>
    <property type="match status" value="1"/>
</dbReference>
<evidence type="ECO:0000256" key="6">
    <source>
        <dbReference type="ARBA" id="ARBA00022741"/>
    </source>
</evidence>
<dbReference type="InterPro" id="IPR000719">
    <property type="entry name" value="Prot_kinase_dom"/>
</dbReference>
<organism evidence="18 19">
    <name type="scientific">Amphibalanus amphitrite</name>
    <name type="common">Striped barnacle</name>
    <name type="synonym">Balanus amphitrite</name>
    <dbReference type="NCBI Taxonomy" id="1232801"/>
    <lineage>
        <taxon>Eukaryota</taxon>
        <taxon>Metazoa</taxon>
        <taxon>Ecdysozoa</taxon>
        <taxon>Arthropoda</taxon>
        <taxon>Crustacea</taxon>
        <taxon>Multicrustacea</taxon>
        <taxon>Cirripedia</taxon>
        <taxon>Thoracica</taxon>
        <taxon>Thoracicalcarea</taxon>
        <taxon>Balanomorpha</taxon>
        <taxon>Balanoidea</taxon>
        <taxon>Balanidae</taxon>
        <taxon>Amphibalaninae</taxon>
        <taxon>Amphibalanus</taxon>
    </lineage>
</organism>
<keyword evidence="3 13" id="KW-0723">Serine/threonine-protein kinase</keyword>
<dbReference type="PROSITE" id="PS50011">
    <property type="entry name" value="PROTEIN_KINASE_DOM"/>
    <property type="match status" value="1"/>
</dbReference>
<keyword evidence="4" id="KW-0140">cGMP</keyword>
<name>A0A6A4VG70_AMPAM</name>
<evidence type="ECO:0000313" key="18">
    <source>
        <dbReference type="EMBL" id="KAF0295437.1"/>
    </source>
</evidence>
<keyword evidence="8 12" id="KW-0067">ATP-binding</keyword>
<dbReference type="Pfam" id="PF00027">
    <property type="entry name" value="cNMP_binding"/>
    <property type="match status" value="1"/>
</dbReference>
<keyword evidence="5" id="KW-0808">Transferase</keyword>
<evidence type="ECO:0000259" key="16">
    <source>
        <dbReference type="PROSITE" id="PS50042"/>
    </source>
</evidence>
<protein>
    <recommendedName>
        <fullName evidence="2">cGMP-dependent protein kinase</fullName>
        <ecNumber evidence="2">2.7.11.12</ecNumber>
    </recommendedName>
</protein>
<dbReference type="InterPro" id="IPR011009">
    <property type="entry name" value="Kinase-like_dom_sf"/>
</dbReference>
<dbReference type="GO" id="GO:0005524">
    <property type="term" value="F:ATP binding"/>
    <property type="evidence" value="ECO:0007669"/>
    <property type="project" value="UniProtKB-UniRule"/>
</dbReference>
<dbReference type="EMBL" id="VIIS01001616">
    <property type="protein sequence ID" value="KAF0295437.1"/>
    <property type="molecule type" value="Genomic_DNA"/>
</dbReference>
<dbReference type="OrthoDB" id="63267at2759"/>
<keyword evidence="7 18" id="KW-0418">Kinase</keyword>
<dbReference type="InterPro" id="IPR018488">
    <property type="entry name" value="cNMP-bd_CS"/>
</dbReference>
<dbReference type="InterPro" id="IPR002374">
    <property type="entry name" value="cGMP_dep_kinase"/>
</dbReference>
<keyword evidence="9" id="KW-0142">cGMP-binding</keyword>
<feature type="region of interest" description="Disordered" evidence="14">
    <location>
        <begin position="377"/>
        <end position="411"/>
    </location>
</feature>
<dbReference type="SUPFAM" id="SSF51206">
    <property type="entry name" value="cAMP-binding domain-like"/>
    <property type="match status" value="1"/>
</dbReference>
<evidence type="ECO:0000256" key="12">
    <source>
        <dbReference type="PROSITE-ProRule" id="PRU10141"/>
    </source>
</evidence>
<dbReference type="PRINTS" id="PR00104">
    <property type="entry name" value="CGMPKINASE"/>
</dbReference>
<accession>A0A6A4VG70</accession>
<dbReference type="InterPro" id="IPR035014">
    <property type="entry name" value="STKc_cGK"/>
</dbReference>
<dbReference type="PROSITE" id="PS00889">
    <property type="entry name" value="CNMP_BINDING_2"/>
    <property type="match status" value="1"/>
</dbReference>
<evidence type="ECO:0000313" key="19">
    <source>
        <dbReference type="Proteomes" id="UP000440578"/>
    </source>
</evidence>
<dbReference type="InterPro" id="IPR000961">
    <property type="entry name" value="AGC-kinase_C"/>
</dbReference>
<feature type="domain" description="Cyclic nucleotide-binding" evidence="16">
    <location>
        <begin position="5"/>
        <end position="107"/>
    </location>
</feature>
<evidence type="ECO:0000256" key="9">
    <source>
        <dbReference type="ARBA" id="ARBA00022992"/>
    </source>
</evidence>
<dbReference type="PROSITE" id="PS00107">
    <property type="entry name" value="PROTEIN_KINASE_ATP"/>
    <property type="match status" value="1"/>
</dbReference>
<evidence type="ECO:0000259" key="15">
    <source>
        <dbReference type="PROSITE" id="PS50011"/>
    </source>
</evidence>
<comment type="catalytic activity">
    <reaction evidence="11">
        <text>L-seryl-[protein] + ATP = O-phospho-L-seryl-[protein] + ADP + H(+)</text>
        <dbReference type="Rhea" id="RHEA:17989"/>
        <dbReference type="Rhea" id="RHEA-COMP:9863"/>
        <dbReference type="Rhea" id="RHEA-COMP:11604"/>
        <dbReference type="ChEBI" id="CHEBI:15378"/>
        <dbReference type="ChEBI" id="CHEBI:29999"/>
        <dbReference type="ChEBI" id="CHEBI:30616"/>
        <dbReference type="ChEBI" id="CHEBI:83421"/>
        <dbReference type="ChEBI" id="CHEBI:456216"/>
        <dbReference type="EC" id="2.7.11.12"/>
    </reaction>
</comment>
<dbReference type="GO" id="GO:0030553">
    <property type="term" value="F:cGMP binding"/>
    <property type="evidence" value="ECO:0007669"/>
    <property type="project" value="UniProtKB-KW"/>
</dbReference>
<evidence type="ECO:0000256" key="5">
    <source>
        <dbReference type="ARBA" id="ARBA00022679"/>
    </source>
</evidence>
<feature type="domain" description="AGC-kinase C-terminal" evidence="17">
    <location>
        <begin position="361"/>
        <end position="411"/>
    </location>
</feature>
<dbReference type="PROSITE" id="PS51285">
    <property type="entry name" value="AGC_KINASE_CTER"/>
    <property type="match status" value="1"/>
</dbReference>
<dbReference type="SMART" id="SM00100">
    <property type="entry name" value="cNMP"/>
    <property type="match status" value="1"/>
</dbReference>